<reference evidence="8" key="2">
    <citation type="submission" date="2025-08" db="UniProtKB">
        <authorList>
            <consortium name="Ensembl"/>
        </authorList>
    </citation>
    <scope>IDENTIFICATION</scope>
</reference>
<dbReference type="Proteomes" id="UP000291022">
    <property type="component" value="Unassembled WGS sequence"/>
</dbReference>
<evidence type="ECO:0000259" key="7">
    <source>
        <dbReference type="Pfam" id="PF13841"/>
    </source>
</evidence>
<dbReference type="GO" id="GO:0061760">
    <property type="term" value="P:antifungal innate immune response"/>
    <property type="evidence" value="ECO:0007669"/>
    <property type="project" value="TreeGrafter"/>
</dbReference>
<evidence type="ECO:0000256" key="3">
    <source>
        <dbReference type="ARBA" id="ARBA00022525"/>
    </source>
</evidence>
<reference evidence="8" key="3">
    <citation type="submission" date="2025-09" db="UniProtKB">
        <authorList>
            <consortium name="Ensembl"/>
        </authorList>
    </citation>
    <scope>IDENTIFICATION</scope>
</reference>
<feature type="domain" description="Beta-defensin" evidence="7">
    <location>
        <begin position="30"/>
        <end position="59"/>
    </location>
</feature>
<keyword evidence="9" id="KW-1185">Reference proteome</keyword>
<protein>
    <recommendedName>
        <fullName evidence="6">Beta-defensin</fullName>
    </recommendedName>
</protein>
<dbReference type="GO" id="GO:0050830">
    <property type="term" value="P:defense response to Gram-positive bacterium"/>
    <property type="evidence" value="ECO:0007669"/>
    <property type="project" value="TreeGrafter"/>
</dbReference>
<evidence type="ECO:0000313" key="9">
    <source>
        <dbReference type="Proteomes" id="UP000291022"/>
    </source>
</evidence>
<comment type="similarity">
    <text evidence="2 6">Belongs to the beta-defensin family.</text>
</comment>
<reference evidence="9" key="1">
    <citation type="submission" date="2016-06" db="EMBL/GenBank/DDBJ databases">
        <title>De novo assembly and RNA-Seq shows season-dependent expression and editing in black bear kidneys.</title>
        <authorList>
            <person name="Korstanje R."/>
            <person name="Srivastava A."/>
            <person name="Sarsani V.K."/>
            <person name="Sheehan S.M."/>
            <person name="Seger R.L."/>
            <person name="Barter M.E."/>
            <person name="Lindqvist C."/>
            <person name="Brody L.C."/>
            <person name="Mullikin J.C."/>
        </authorList>
    </citation>
    <scope>NUCLEOTIDE SEQUENCE [LARGE SCALE GENOMIC DNA]</scope>
</reference>
<dbReference type="PANTHER" id="PTHR47902:SF1">
    <property type="entry name" value="BETA-DEFENSIN 119"/>
    <property type="match status" value="1"/>
</dbReference>
<keyword evidence="3 6" id="KW-0964">Secreted</keyword>
<organism evidence="8 9">
    <name type="scientific">Ursus americanus</name>
    <name type="common">American black bear</name>
    <name type="synonym">Euarctos americanus</name>
    <dbReference type="NCBI Taxonomy" id="9643"/>
    <lineage>
        <taxon>Eukaryota</taxon>
        <taxon>Metazoa</taxon>
        <taxon>Chordata</taxon>
        <taxon>Craniata</taxon>
        <taxon>Vertebrata</taxon>
        <taxon>Euteleostomi</taxon>
        <taxon>Mammalia</taxon>
        <taxon>Eutheria</taxon>
        <taxon>Laurasiatheria</taxon>
        <taxon>Carnivora</taxon>
        <taxon>Caniformia</taxon>
        <taxon>Ursidae</taxon>
        <taxon>Ursus</taxon>
    </lineage>
</organism>
<dbReference type="GO" id="GO:0001530">
    <property type="term" value="F:lipopolysaccharide binding"/>
    <property type="evidence" value="ECO:0007669"/>
    <property type="project" value="TreeGrafter"/>
</dbReference>
<evidence type="ECO:0000256" key="4">
    <source>
        <dbReference type="ARBA" id="ARBA00022729"/>
    </source>
</evidence>
<evidence type="ECO:0000256" key="5">
    <source>
        <dbReference type="ARBA" id="ARBA00023157"/>
    </source>
</evidence>
<evidence type="ECO:0000256" key="2">
    <source>
        <dbReference type="ARBA" id="ARBA00007371"/>
    </source>
</evidence>
<dbReference type="GO" id="GO:0005576">
    <property type="term" value="C:extracellular region"/>
    <property type="evidence" value="ECO:0007669"/>
    <property type="project" value="UniProtKB-SubCell"/>
</dbReference>
<dbReference type="GeneTree" id="ENSGT00510000050451"/>
<dbReference type="STRING" id="9643.ENSUAMP00000030623"/>
<dbReference type="AlphaFoldDB" id="A0A452SE36"/>
<dbReference type="InterPro" id="IPR025933">
    <property type="entry name" value="Beta_defensin_dom"/>
</dbReference>
<keyword evidence="5" id="KW-1015">Disulfide bond</keyword>
<evidence type="ECO:0000313" key="8">
    <source>
        <dbReference type="Ensembl" id="ENSUAMP00000030623.1"/>
    </source>
</evidence>
<comment type="function">
    <text evidence="6">Has antibacterial activity.</text>
</comment>
<dbReference type="GO" id="GO:0050829">
    <property type="term" value="P:defense response to Gram-negative bacterium"/>
    <property type="evidence" value="ECO:0007669"/>
    <property type="project" value="TreeGrafter"/>
</dbReference>
<accession>A0A452SE36</accession>
<dbReference type="OMA" id="QENRWPK"/>
<keyword evidence="6" id="KW-0211">Defensin</keyword>
<keyword evidence="6" id="KW-0044">Antibiotic</keyword>
<keyword evidence="6" id="KW-0929">Antimicrobial</keyword>
<sequence length="87" mass="10359">MCKSNLVGERYLFQQIVLEQLNIGKHHTLRCMGNTGICRPSCRKTEQPYLYCLNYQPCCLQSYMKISISVREEKNDWSQRNRWPKIS</sequence>
<dbReference type="Pfam" id="PF13841">
    <property type="entry name" value="Defensin_beta_2"/>
    <property type="match status" value="1"/>
</dbReference>
<evidence type="ECO:0000256" key="6">
    <source>
        <dbReference type="RuleBase" id="RU231113"/>
    </source>
</evidence>
<dbReference type="Ensembl" id="ENSUAMT00000034163.1">
    <property type="protein sequence ID" value="ENSUAMP00000030623.1"/>
    <property type="gene ID" value="ENSUAMG00000023517.1"/>
</dbReference>
<keyword evidence="4" id="KW-0732">Signal</keyword>
<name>A0A452SE36_URSAM</name>
<evidence type="ECO:0000256" key="1">
    <source>
        <dbReference type="ARBA" id="ARBA00004613"/>
    </source>
</evidence>
<comment type="subcellular location">
    <subcellularLocation>
        <location evidence="1 6">Secreted</location>
    </subcellularLocation>
</comment>
<dbReference type="PANTHER" id="PTHR47902">
    <property type="entry name" value="BETA-DEFENSIN 119"/>
    <property type="match status" value="1"/>
</dbReference>
<proteinExistence type="inferred from homology"/>